<protein>
    <submittedName>
        <fullName evidence="1">Uncharacterized protein</fullName>
    </submittedName>
</protein>
<organism evidence="1 2">
    <name type="scientific">Russula earlei</name>
    <dbReference type="NCBI Taxonomy" id="71964"/>
    <lineage>
        <taxon>Eukaryota</taxon>
        <taxon>Fungi</taxon>
        <taxon>Dikarya</taxon>
        <taxon>Basidiomycota</taxon>
        <taxon>Agaricomycotina</taxon>
        <taxon>Agaricomycetes</taxon>
        <taxon>Russulales</taxon>
        <taxon>Russulaceae</taxon>
        <taxon>Russula</taxon>
    </lineage>
</organism>
<dbReference type="Proteomes" id="UP001207468">
    <property type="component" value="Unassembled WGS sequence"/>
</dbReference>
<keyword evidence="2" id="KW-1185">Reference proteome</keyword>
<evidence type="ECO:0000313" key="2">
    <source>
        <dbReference type="Proteomes" id="UP001207468"/>
    </source>
</evidence>
<reference evidence="1" key="1">
    <citation type="submission" date="2021-03" db="EMBL/GenBank/DDBJ databases">
        <title>Evolutionary priming and transition to the ectomycorrhizal habit in an iconic lineage of mushroom-forming fungi: is preadaptation a requirement?</title>
        <authorList>
            <consortium name="DOE Joint Genome Institute"/>
            <person name="Looney B.P."/>
            <person name="Miyauchi S."/>
            <person name="Morin E."/>
            <person name="Drula E."/>
            <person name="Courty P.E."/>
            <person name="Chicoki N."/>
            <person name="Fauchery L."/>
            <person name="Kohler A."/>
            <person name="Kuo A."/>
            <person name="LaButti K."/>
            <person name="Pangilinan J."/>
            <person name="Lipzen A."/>
            <person name="Riley R."/>
            <person name="Andreopoulos W."/>
            <person name="He G."/>
            <person name="Johnson J."/>
            <person name="Barry K.W."/>
            <person name="Grigoriev I.V."/>
            <person name="Nagy L."/>
            <person name="Hibbett D."/>
            <person name="Henrissat B."/>
            <person name="Matheny P.B."/>
            <person name="Labbe J."/>
            <person name="Martin A.F."/>
        </authorList>
    </citation>
    <scope>NUCLEOTIDE SEQUENCE</scope>
    <source>
        <strain evidence="1">BPL698</strain>
    </source>
</reference>
<proteinExistence type="predicted"/>
<evidence type="ECO:0000313" key="1">
    <source>
        <dbReference type="EMBL" id="KAI9511673.1"/>
    </source>
</evidence>
<dbReference type="EMBL" id="JAGFNK010000019">
    <property type="protein sequence ID" value="KAI9511673.1"/>
    <property type="molecule type" value="Genomic_DNA"/>
</dbReference>
<name>A0ACC0UJD8_9AGAM</name>
<gene>
    <name evidence="1" type="ORF">F5148DRAFT_266373</name>
</gene>
<comment type="caution">
    <text evidence="1">The sequence shown here is derived from an EMBL/GenBank/DDBJ whole genome shotgun (WGS) entry which is preliminary data.</text>
</comment>
<accession>A0ACC0UJD8</accession>
<sequence length="208" mass="23046">MVSTRSSSRIRQSTSPERPSSSILLETRLTKKDDFPSLLPKEERGIRSDVKKPPGQVRLTPFVHVLLCILLVCMGWYAYRRTVTAADIFKSTGTFPLSSTPLSLYRNPVWNFISQQTSRGMRGFYQRSRGPHSDVERRIEELADALGVNRVDFASAIAGAVRKLVPRASLSSLASEAKETGGGRIMEVLLGEYPHVVHIADGVKSKMG</sequence>